<keyword evidence="3" id="KW-0482">Metalloprotease</keyword>
<keyword evidence="3" id="KW-0378">Hydrolase</keyword>
<evidence type="ECO:0000313" key="4">
    <source>
        <dbReference type="Proteomes" id="UP000621799"/>
    </source>
</evidence>
<organism evidence="3 4">
    <name type="scientific">Zarconia navalis LEGE 11467</name>
    <dbReference type="NCBI Taxonomy" id="1828826"/>
    <lineage>
        <taxon>Bacteria</taxon>
        <taxon>Bacillati</taxon>
        <taxon>Cyanobacteriota</taxon>
        <taxon>Cyanophyceae</taxon>
        <taxon>Oscillatoriophycideae</taxon>
        <taxon>Oscillatoriales</taxon>
        <taxon>Oscillatoriales incertae sedis</taxon>
        <taxon>Zarconia</taxon>
        <taxon>Zarconia navalis</taxon>
    </lineage>
</organism>
<feature type="transmembrane region" description="Helical" evidence="1">
    <location>
        <begin position="86"/>
        <end position="111"/>
    </location>
</feature>
<proteinExistence type="predicted"/>
<dbReference type="EMBL" id="JADEXN010000196">
    <property type="protein sequence ID" value="MBE9041437.1"/>
    <property type="molecule type" value="Genomic_DNA"/>
</dbReference>
<dbReference type="GO" id="GO:0008237">
    <property type="term" value="F:metallopeptidase activity"/>
    <property type="evidence" value="ECO:0007669"/>
    <property type="project" value="UniProtKB-KW"/>
</dbReference>
<keyword evidence="3" id="KW-0645">Protease</keyword>
<dbReference type="InterPro" id="IPR003675">
    <property type="entry name" value="Rce1/LyrA-like_dom"/>
</dbReference>
<evidence type="ECO:0000259" key="2">
    <source>
        <dbReference type="Pfam" id="PF02517"/>
    </source>
</evidence>
<dbReference type="AlphaFoldDB" id="A0A928Z7H0"/>
<gene>
    <name evidence="3" type="ORF">IQ235_11660</name>
</gene>
<accession>A0A928Z7H0</accession>
<evidence type="ECO:0000313" key="3">
    <source>
        <dbReference type="EMBL" id="MBE9041437.1"/>
    </source>
</evidence>
<keyword evidence="1" id="KW-0472">Membrane</keyword>
<feature type="domain" description="CAAX prenyl protease 2/Lysostaphin resistance protein A-like" evidence="2">
    <location>
        <begin position="132"/>
        <end position="219"/>
    </location>
</feature>
<protein>
    <submittedName>
        <fullName evidence="3">CPBP family intramembrane metalloprotease</fullName>
    </submittedName>
</protein>
<dbReference type="Proteomes" id="UP000621799">
    <property type="component" value="Unassembled WGS sequence"/>
</dbReference>
<keyword evidence="1" id="KW-1133">Transmembrane helix</keyword>
<feature type="transmembrane region" description="Helical" evidence="1">
    <location>
        <begin position="6"/>
        <end position="28"/>
    </location>
</feature>
<dbReference type="GO" id="GO:0004175">
    <property type="term" value="F:endopeptidase activity"/>
    <property type="evidence" value="ECO:0007669"/>
    <property type="project" value="UniProtKB-ARBA"/>
</dbReference>
<feature type="transmembrane region" description="Helical" evidence="1">
    <location>
        <begin position="175"/>
        <end position="200"/>
    </location>
</feature>
<feature type="transmembrane region" description="Helical" evidence="1">
    <location>
        <begin position="40"/>
        <end position="61"/>
    </location>
</feature>
<sequence>MPIWESLIFFGIPTLLLYFATRFGISILHRTFDIPLEICWFLSGGFFVFIPLLTAAILAYFRESRTISLEDFKLRFRLRQMNLSDWLWTLGSILLIGISTAAIIAIASSVFTDFSPSPPFLSARILPPNERWILLCWIPFFFFNIVGEEIMWRGYIFPRQELTHGKKTWLVHGSLWWVFHLSFGWHLLLMLLPIIFMLSWVVQHRRNTWSSLLIHGIINGGGFLAISLGWVS</sequence>
<feature type="transmembrane region" description="Helical" evidence="1">
    <location>
        <begin position="212"/>
        <end position="231"/>
    </location>
</feature>
<reference evidence="3" key="1">
    <citation type="submission" date="2020-10" db="EMBL/GenBank/DDBJ databases">
        <authorList>
            <person name="Castelo-Branco R."/>
            <person name="Eusebio N."/>
            <person name="Adriana R."/>
            <person name="Vieira A."/>
            <person name="Brugerolle De Fraissinette N."/>
            <person name="Rezende De Castro R."/>
            <person name="Schneider M.P."/>
            <person name="Vasconcelos V."/>
            <person name="Leao P.N."/>
        </authorList>
    </citation>
    <scope>NUCLEOTIDE SEQUENCE</scope>
    <source>
        <strain evidence="3">LEGE 11467</strain>
    </source>
</reference>
<keyword evidence="4" id="KW-1185">Reference proteome</keyword>
<evidence type="ECO:0000256" key="1">
    <source>
        <dbReference type="SAM" id="Phobius"/>
    </source>
</evidence>
<dbReference type="Pfam" id="PF02517">
    <property type="entry name" value="Rce1-like"/>
    <property type="match status" value="1"/>
</dbReference>
<comment type="caution">
    <text evidence="3">The sequence shown here is derived from an EMBL/GenBank/DDBJ whole genome shotgun (WGS) entry which is preliminary data.</text>
</comment>
<keyword evidence="1" id="KW-0812">Transmembrane</keyword>
<name>A0A928Z7H0_9CYAN</name>
<dbReference type="GO" id="GO:0080120">
    <property type="term" value="P:CAAX-box protein maturation"/>
    <property type="evidence" value="ECO:0007669"/>
    <property type="project" value="UniProtKB-ARBA"/>
</dbReference>